<name>A0ABQ3Y342_9ACTN</name>
<dbReference type="Pfam" id="PF01810">
    <property type="entry name" value="LysE"/>
    <property type="match status" value="1"/>
</dbReference>
<evidence type="ECO:0000256" key="3">
    <source>
        <dbReference type="ARBA" id="ARBA00022692"/>
    </source>
</evidence>
<sequence>MINWPGFAVAAVLASLIPGANQLLGLRHAVRFGAPRAVIGLGGRLTALLVMSGVVVAGLGAVVAASSRALLVIKLVGVVYLAWLGVATIRGARAVPDQAESRALPREGGGAWRLARTEFAVTISNPKAFLLFAALFPQFTTSTGAALSRDVGLLGLAYMAVELVCGSGYILVGAGIGAFGMAGRTRLWVDRVTGVVLLALAMALSFQHLR</sequence>
<feature type="transmembrane region" description="Helical" evidence="6">
    <location>
        <begin position="45"/>
        <end position="64"/>
    </location>
</feature>
<reference evidence="7 8" key="1">
    <citation type="submission" date="2021-01" db="EMBL/GenBank/DDBJ databases">
        <title>Whole genome shotgun sequence of Actinoplanes deccanensis NBRC 13994.</title>
        <authorList>
            <person name="Komaki H."/>
            <person name="Tamura T."/>
        </authorList>
    </citation>
    <scope>NUCLEOTIDE SEQUENCE [LARGE SCALE GENOMIC DNA]</scope>
    <source>
        <strain evidence="7 8">NBRC 13994</strain>
    </source>
</reference>
<dbReference type="PIRSF" id="PIRSF006324">
    <property type="entry name" value="LeuE"/>
    <property type="match status" value="1"/>
</dbReference>
<dbReference type="Proteomes" id="UP000609879">
    <property type="component" value="Unassembled WGS sequence"/>
</dbReference>
<feature type="transmembrane region" description="Helical" evidence="6">
    <location>
        <begin position="159"/>
        <end position="182"/>
    </location>
</feature>
<evidence type="ECO:0000313" key="7">
    <source>
        <dbReference type="EMBL" id="GID74419.1"/>
    </source>
</evidence>
<accession>A0ABQ3Y342</accession>
<keyword evidence="3 6" id="KW-0812">Transmembrane</keyword>
<protein>
    <submittedName>
        <fullName evidence="7">Lysine transporter LysE</fullName>
    </submittedName>
</protein>
<organism evidence="7 8">
    <name type="scientific">Paractinoplanes deccanensis</name>
    <dbReference type="NCBI Taxonomy" id="113561"/>
    <lineage>
        <taxon>Bacteria</taxon>
        <taxon>Bacillati</taxon>
        <taxon>Actinomycetota</taxon>
        <taxon>Actinomycetes</taxon>
        <taxon>Micromonosporales</taxon>
        <taxon>Micromonosporaceae</taxon>
        <taxon>Paractinoplanes</taxon>
    </lineage>
</organism>
<evidence type="ECO:0000313" key="8">
    <source>
        <dbReference type="Proteomes" id="UP000609879"/>
    </source>
</evidence>
<evidence type="ECO:0000256" key="6">
    <source>
        <dbReference type="SAM" id="Phobius"/>
    </source>
</evidence>
<proteinExistence type="predicted"/>
<dbReference type="PANTHER" id="PTHR30086:SF20">
    <property type="entry name" value="ARGININE EXPORTER PROTEIN ARGO-RELATED"/>
    <property type="match status" value="1"/>
</dbReference>
<comment type="subcellular location">
    <subcellularLocation>
        <location evidence="1">Cell membrane</location>
        <topology evidence="1">Multi-pass membrane protein</topology>
    </subcellularLocation>
</comment>
<feature type="transmembrane region" description="Helical" evidence="6">
    <location>
        <begin position="188"/>
        <end position="206"/>
    </location>
</feature>
<feature type="transmembrane region" description="Helical" evidence="6">
    <location>
        <begin position="71"/>
        <end position="92"/>
    </location>
</feature>
<dbReference type="EMBL" id="BOMI01000059">
    <property type="protein sequence ID" value="GID74419.1"/>
    <property type="molecule type" value="Genomic_DNA"/>
</dbReference>
<evidence type="ECO:0000256" key="4">
    <source>
        <dbReference type="ARBA" id="ARBA00022989"/>
    </source>
</evidence>
<evidence type="ECO:0000256" key="2">
    <source>
        <dbReference type="ARBA" id="ARBA00022475"/>
    </source>
</evidence>
<evidence type="ECO:0000256" key="1">
    <source>
        <dbReference type="ARBA" id="ARBA00004651"/>
    </source>
</evidence>
<keyword evidence="2" id="KW-1003">Cell membrane</keyword>
<keyword evidence="5 6" id="KW-0472">Membrane</keyword>
<dbReference type="PANTHER" id="PTHR30086">
    <property type="entry name" value="ARGININE EXPORTER PROTEIN ARGO"/>
    <property type="match status" value="1"/>
</dbReference>
<comment type="caution">
    <text evidence="7">The sequence shown here is derived from an EMBL/GenBank/DDBJ whole genome shotgun (WGS) entry which is preliminary data.</text>
</comment>
<keyword evidence="8" id="KW-1185">Reference proteome</keyword>
<keyword evidence="4 6" id="KW-1133">Transmembrane helix</keyword>
<dbReference type="RefSeq" id="WP_203762724.1">
    <property type="nucleotide sequence ID" value="NZ_BAAABO010000006.1"/>
</dbReference>
<evidence type="ECO:0000256" key="5">
    <source>
        <dbReference type="ARBA" id="ARBA00023136"/>
    </source>
</evidence>
<dbReference type="InterPro" id="IPR001123">
    <property type="entry name" value="LeuE-type"/>
</dbReference>
<gene>
    <name evidence="7" type="ORF">Ade02nite_30600</name>
</gene>